<keyword evidence="2" id="KW-0560">Oxidoreductase</keyword>
<evidence type="ECO:0000313" key="4">
    <source>
        <dbReference type="EMBL" id="EDR98360.1"/>
    </source>
</evidence>
<gene>
    <name evidence="4" type="ORF">ANACAC_00943</name>
</gene>
<dbReference type="GO" id="GO:0008206">
    <property type="term" value="P:bile acid metabolic process"/>
    <property type="evidence" value="ECO:0007669"/>
    <property type="project" value="UniProtKB-ARBA"/>
</dbReference>
<dbReference type="FunFam" id="3.40.50.720:FF:000084">
    <property type="entry name" value="Short-chain dehydrogenase reductase"/>
    <property type="match status" value="1"/>
</dbReference>
<dbReference type="InterPro" id="IPR020904">
    <property type="entry name" value="Sc_DH/Rdtase_CS"/>
</dbReference>
<dbReference type="InterPro" id="IPR002347">
    <property type="entry name" value="SDR_fam"/>
</dbReference>
<dbReference type="EMBL" id="ABAX03000010">
    <property type="protein sequence ID" value="EDR98360.1"/>
    <property type="molecule type" value="Genomic_DNA"/>
</dbReference>
<evidence type="ECO:0000256" key="3">
    <source>
        <dbReference type="RuleBase" id="RU000363"/>
    </source>
</evidence>
<keyword evidence="5" id="KW-1185">Reference proteome</keyword>
<sequence length="274" mass="30204">MQKERKTSMEKWMDLSGKVMIVTGGSQGIGEHVVKTLRNNGAAVVVADLRNNETFEKDENIFFVECNVADKKSVDSMMEQVIKKYGKIDGLLNNAGVSRPRLLVDFYGKRPEYELSEEDFDFMVNVNQKGVFLCSQAAARYMIKQKSGVIVNMSSEAGMQGSKGQSCYSGTKGAVLSYTMSWAKELGPYNIRVVGVAPSINERTPMNNDAAFEALAYTRGQDKNNVSSDYEKVIPMGRPGKLDEVADLICYLMSDRASYISGTTVNISGAKSTR</sequence>
<proteinExistence type="inferred from homology"/>
<organism evidence="4 5">
    <name type="scientific">Anaerostipes caccae (strain DSM 14662 / CCUG 47493 / JCM 13470 / NCIMB 13811 / L1-92)</name>
    <dbReference type="NCBI Taxonomy" id="411490"/>
    <lineage>
        <taxon>Bacteria</taxon>
        <taxon>Bacillati</taxon>
        <taxon>Bacillota</taxon>
        <taxon>Clostridia</taxon>
        <taxon>Lachnospirales</taxon>
        <taxon>Lachnospiraceae</taxon>
        <taxon>Anaerostipes</taxon>
    </lineage>
</organism>
<accession>B0MC00</accession>
<name>B0MC00_ANACD</name>
<dbReference type="SUPFAM" id="SSF51735">
    <property type="entry name" value="NAD(P)-binding Rossmann-fold domains"/>
    <property type="match status" value="1"/>
</dbReference>
<dbReference type="HOGENOM" id="CLU_010194_1_0_9"/>
<comment type="caution">
    <text evidence="4">The sequence shown here is derived from an EMBL/GenBank/DDBJ whole genome shotgun (WGS) entry which is preliminary data.</text>
</comment>
<dbReference type="eggNOG" id="COG1028">
    <property type="taxonomic scope" value="Bacteria"/>
</dbReference>
<dbReference type="Gene3D" id="3.40.50.720">
    <property type="entry name" value="NAD(P)-binding Rossmann-like Domain"/>
    <property type="match status" value="1"/>
</dbReference>
<dbReference type="Pfam" id="PF00106">
    <property type="entry name" value="adh_short"/>
    <property type="match status" value="1"/>
</dbReference>
<dbReference type="PRINTS" id="PR00080">
    <property type="entry name" value="SDRFAMILY"/>
</dbReference>
<dbReference type="PANTHER" id="PTHR42760">
    <property type="entry name" value="SHORT-CHAIN DEHYDROGENASES/REDUCTASES FAMILY MEMBER"/>
    <property type="match status" value="1"/>
</dbReference>
<dbReference type="GO" id="GO:0016616">
    <property type="term" value="F:oxidoreductase activity, acting on the CH-OH group of donors, NAD or NADP as acceptor"/>
    <property type="evidence" value="ECO:0007669"/>
    <property type="project" value="TreeGrafter"/>
</dbReference>
<protein>
    <submittedName>
        <fullName evidence="4">Oxidoreductase, short chain dehydrogenase/reductase family protein</fullName>
    </submittedName>
</protein>
<dbReference type="Proteomes" id="UP000004935">
    <property type="component" value="Unassembled WGS sequence"/>
</dbReference>
<reference evidence="4" key="1">
    <citation type="submission" date="2007-11" db="EMBL/GenBank/DDBJ databases">
        <authorList>
            <person name="Fulton L."/>
            <person name="Clifton S."/>
            <person name="Fulton B."/>
            <person name="Xu J."/>
            <person name="Minx P."/>
            <person name="Pepin K.H."/>
            <person name="Johnson M."/>
            <person name="Thiruvilangam P."/>
            <person name="Bhonagiri V."/>
            <person name="Nash W.E."/>
            <person name="Mardis E.R."/>
            <person name="Wilson R.K."/>
        </authorList>
    </citation>
    <scope>NUCLEOTIDE SEQUENCE [LARGE SCALE GENOMIC DNA]</scope>
    <source>
        <strain evidence="4">DSM 14662</strain>
    </source>
</reference>
<dbReference type="InterPro" id="IPR036291">
    <property type="entry name" value="NAD(P)-bd_dom_sf"/>
</dbReference>
<evidence type="ECO:0000256" key="1">
    <source>
        <dbReference type="ARBA" id="ARBA00006484"/>
    </source>
</evidence>
<evidence type="ECO:0000313" key="5">
    <source>
        <dbReference type="Proteomes" id="UP000004935"/>
    </source>
</evidence>
<reference evidence="4" key="2">
    <citation type="submission" date="2013-11" db="EMBL/GenBank/DDBJ databases">
        <title>Draft genome sequence of Anaerostipes caccae (DSM 14662).</title>
        <authorList>
            <person name="Sudarsanam P."/>
            <person name="Ley R."/>
            <person name="Guruge J."/>
            <person name="Turnbaugh P.J."/>
            <person name="Mahowald M."/>
            <person name="Liep D."/>
            <person name="Gordon J."/>
        </authorList>
    </citation>
    <scope>NUCLEOTIDE SEQUENCE</scope>
    <source>
        <strain evidence="4">DSM 14662</strain>
    </source>
</reference>
<evidence type="ECO:0000256" key="2">
    <source>
        <dbReference type="ARBA" id="ARBA00023002"/>
    </source>
</evidence>
<dbReference type="NCBIfam" id="NF004817">
    <property type="entry name" value="PRK06171.1"/>
    <property type="match status" value="1"/>
</dbReference>
<dbReference type="PANTHER" id="PTHR42760:SF133">
    <property type="entry name" value="3-OXOACYL-[ACYL-CARRIER-PROTEIN] REDUCTASE"/>
    <property type="match status" value="1"/>
</dbReference>
<dbReference type="PRINTS" id="PR00081">
    <property type="entry name" value="GDHRDH"/>
</dbReference>
<dbReference type="PROSITE" id="PS00061">
    <property type="entry name" value="ADH_SHORT"/>
    <property type="match status" value="1"/>
</dbReference>
<dbReference type="CDD" id="cd05233">
    <property type="entry name" value="SDR_c"/>
    <property type="match status" value="1"/>
</dbReference>
<dbReference type="STRING" id="411490.ANACAC_00943"/>
<comment type="similarity">
    <text evidence="1 3">Belongs to the short-chain dehydrogenases/reductases (SDR) family.</text>
</comment>
<dbReference type="AlphaFoldDB" id="B0MC00"/>